<gene>
    <name evidence="1" type="ORF">SXIM_43850</name>
</gene>
<dbReference type="EMBL" id="CP009922">
    <property type="protein sequence ID" value="AKG45769.1"/>
    <property type="molecule type" value="Genomic_DNA"/>
</dbReference>
<dbReference type="InterPro" id="IPR046195">
    <property type="entry name" value="DUF6227"/>
</dbReference>
<evidence type="ECO:0000313" key="2">
    <source>
        <dbReference type="Proteomes" id="UP000034034"/>
    </source>
</evidence>
<dbReference type="PATRIC" id="fig|408015.6.peg.4438"/>
<proteinExistence type="predicted"/>
<protein>
    <submittedName>
        <fullName evidence="1">Uncharacterized protein</fullName>
    </submittedName>
</protein>
<dbReference type="Pfam" id="PF19738">
    <property type="entry name" value="DUF6227"/>
    <property type="match status" value="1"/>
</dbReference>
<reference evidence="1" key="1">
    <citation type="submission" date="2019-08" db="EMBL/GenBank/DDBJ databases">
        <title>Complete genome sequence of a mangrove-derived Streptomyces xiamenensis.</title>
        <authorList>
            <person name="Xu J."/>
        </authorList>
    </citation>
    <scope>NUCLEOTIDE SEQUENCE</scope>
    <source>
        <strain evidence="1">318</strain>
    </source>
</reference>
<name>A0A0F7G048_9ACTN</name>
<dbReference type="AlphaFoldDB" id="A0A0F7G048"/>
<evidence type="ECO:0000313" key="1">
    <source>
        <dbReference type="EMBL" id="AKG45769.1"/>
    </source>
</evidence>
<keyword evidence="2" id="KW-1185">Reference proteome</keyword>
<dbReference type="HOGENOM" id="CLU_1824318_0_0_11"/>
<sequence length="141" mass="15670">MTDQHEAAAATVAETFTVLDIEVPAPRGYPGQDSSRHARRLLGRAENADRPGEDILRLLLGARGYGIERLPEPRSAVPGERRRWCSVYEHAFLLADDSELCLYELEHDLTPDRRLVCEVYRDEVAAGRAARRHAHALAAAG</sequence>
<dbReference type="RefSeq" id="WP_052385470.1">
    <property type="nucleotide sequence ID" value="NZ_CBDRAA010000036.1"/>
</dbReference>
<organism evidence="1 2">
    <name type="scientific">Streptomyces xiamenensis</name>
    <dbReference type="NCBI Taxonomy" id="408015"/>
    <lineage>
        <taxon>Bacteria</taxon>
        <taxon>Bacillati</taxon>
        <taxon>Actinomycetota</taxon>
        <taxon>Actinomycetes</taxon>
        <taxon>Kitasatosporales</taxon>
        <taxon>Streptomycetaceae</taxon>
        <taxon>Streptomyces</taxon>
    </lineage>
</organism>
<dbReference type="STRING" id="408015.SXIM_43850"/>
<dbReference type="Proteomes" id="UP000034034">
    <property type="component" value="Chromosome"/>
</dbReference>
<accession>A0A0F7G048</accession>
<dbReference type="KEGG" id="sxi:SXIM_43850"/>